<dbReference type="eggNOG" id="COG3315">
    <property type="taxonomic scope" value="Bacteria"/>
</dbReference>
<dbReference type="InterPro" id="IPR007213">
    <property type="entry name" value="Ppm1/Ppm2/Tcmp"/>
</dbReference>
<dbReference type="PIRSF" id="PIRSF028177">
    <property type="entry name" value="Polyketide_synth_Omtfrase_TcmP"/>
    <property type="match status" value="1"/>
</dbReference>
<dbReference type="PANTHER" id="PTHR43619:SF2">
    <property type="entry name" value="S-ADENOSYL-L-METHIONINE-DEPENDENT METHYLTRANSFERASES SUPERFAMILY PROTEIN"/>
    <property type="match status" value="1"/>
</dbReference>
<organism evidence="3 4">
    <name type="scientific">Allokutzneria albata</name>
    <name type="common">Kibdelosporangium albatum</name>
    <dbReference type="NCBI Taxonomy" id="211114"/>
    <lineage>
        <taxon>Bacteria</taxon>
        <taxon>Bacillati</taxon>
        <taxon>Actinomycetota</taxon>
        <taxon>Actinomycetes</taxon>
        <taxon>Pseudonocardiales</taxon>
        <taxon>Pseudonocardiaceae</taxon>
        <taxon>Allokutzneria</taxon>
    </lineage>
</organism>
<dbReference type="InterPro" id="IPR029063">
    <property type="entry name" value="SAM-dependent_MTases_sf"/>
</dbReference>
<accession>A0A1G9XYJ9</accession>
<keyword evidence="1 3" id="KW-0489">Methyltransferase</keyword>
<keyword evidence="2 3" id="KW-0808">Transferase</keyword>
<dbReference type="EMBL" id="LT629701">
    <property type="protein sequence ID" value="SDN01867.1"/>
    <property type="molecule type" value="Genomic_DNA"/>
</dbReference>
<dbReference type="STRING" id="211114.SAMN04489726_4483"/>
<name>A0A1G9XYJ9_ALLAB</name>
<reference evidence="3 4" key="1">
    <citation type="submission" date="2016-10" db="EMBL/GenBank/DDBJ databases">
        <authorList>
            <person name="de Groot N.N."/>
        </authorList>
    </citation>
    <scope>NUCLEOTIDE SEQUENCE [LARGE SCALE GENOMIC DNA]</scope>
    <source>
        <strain evidence="3 4">DSM 44149</strain>
    </source>
</reference>
<dbReference type="SUPFAM" id="SSF53335">
    <property type="entry name" value="S-adenosyl-L-methionine-dependent methyltransferases"/>
    <property type="match status" value="1"/>
</dbReference>
<dbReference type="Gene3D" id="3.40.50.150">
    <property type="entry name" value="Vaccinia Virus protein VP39"/>
    <property type="match status" value="1"/>
</dbReference>
<gene>
    <name evidence="3" type="ORF">SAMN04489726_4483</name>
</gene>
<evidence type="ECO:0000256" key="2">
    <source>
        <dbReference type="ARBA" id="ARBA00022679"/>
    </source>
</evidence>
<proteinExistence type="predicted"/>
<dbReference type="Pfam" id="PF04072">
    <property type="entry name" value="LCM"/>
    <property type="match status" value="1"/>
</dbReference>
<dbReference type="GO" id="GO:0032259">
    <property type="term" value="P:methylation"/>
    <property type="evidence" value="ECO:0007669"/>
    <property type="project" value="UniProtKB-KW"/>
</dbReference>
<sequence>MERISIELGNVQETLLSTLYARALETRKRNGILRDPKADEMVRRIDYDFTKFDGSPTLVPSVLRTLILDEWVRGFLSLHPLGTVVEIGTGLNSRFERVDNGRTHWLELDLPDSMDLRKRFFTESDRRRMVAASVLDDSWYGIVRELPPPYFFVSEGVLLYLREEDVRRALRQLAHGFPGCRIAFDTAGRWMVEHQGDEMFMKQIDAEYAWHCDDPGVVQRWDIGLRLAESRTLLQLPRGLRSRLPLLPRVAIAGIRAFYGRKARVYLLNLFESQPSLRASNR</sequence>
<dbReference type="AlphaFoldDB" id="A0A1G9XYJ9"/>
<evidence type="ECO:0000256" key="1">
    <source>
        <dbReference type="ARBA" id="ARBA00022603"/>
    </source>
</evidence>
<dbReference type="RefSeq" id="WP_030428843.1">
    <property type="nucleotide sequence ID" value="NZ_JOEF01000005.1"/>
</dbReference>
<keyword evidence="4" id="KW-1185">Reference proteome</keyword>
<dbReference type="PANTHER" id="PTHR43619">
    <property type="entry name" value="S-ADENOSYL-L-METHIONINE-DEPENDENT METHYLTRANSFERASE YKTD-RELATED"/>
    <property type="match status" value="1"/>
</dbReference>
<evidence type="ECO:0000313" key="4">
    <source>
        <dbReference type="Proteomes" id="UP000183376"/>
    </source>
</evidence>
<dbReference type="Proteomes" id="UP000183376">
    <property type="component" value="Chromosome I"/>
</dbReference>
<dbReference type="InterPro" id="IPR016874">
    <property type="entry name" value="TcmP-like"/>
</dbReference>
<protein>
    <submittedName>
        <fullName evidence="3">O-Methyltransferase involved in polyketide biosynthesis</fullName>
    </submittedName>
</protein>
<dbReference type="GO" id="GO:0008168">
    <property type="term" value="F:methyltransferase activity"/>
    <property type="evidence" value="ECO:0007669"/>
    <property type="project" value="UniProtKB-KW"/>
</dbReference>
<evidence type="ECO:0000313" key="3">
    <source>
        <dbReference type="EMBL" id="SDN01867.1"/>
    </source>
</evidence>